<dbReference type="Proteomes" id="UP000218334">
    <property type="component" value="Unassembled WGS sequence"/>
</dbReference>
<dbReference type="EMBL" id="KZ293436">
    <property type="protein sequence ID" value="PBK67608.1"/>
    <property type="molecule type" value="Genomic_DNA"/>
</dbReference>
<protein>
    <submittedName>
        <fullName evidence="1">Uncharacterized protein</fullName>
    </submittedName>
</protein>
<proteinExistence type="predicted"/>
<dbReference type="AlphaFoldDB" id="A0A2H3BNI5"/>
<organism evidence="1 2">
    <name type="scientific">Armillaria solidipes</name>
    <dbReference type="NCBI Taxonomy" id="1076256"/>
    <lineage>
        <taxon>Eukaryota</taxon>
        <taxon>Fungi</taxon>
        <taxon>Dikarya</taxon>
        <taxon>Basidiomycota</taxon>
        <taxon>Agaricomycotina</taxon>
        <taxon>Agaricomycetes</taxon>
        <taxon>Agaricomycetidae</taxon>
        <taxon>Agaricales</taxon>
        <taxon>Marasmiineae</taxon>
        <taxon>Physalacriaceae</taxon>
        <taxon>Armillaria</taxon>
    </lineage>
</organism>
<evidence type="ECO:0000313" key="1">
    <source>
        <dbReference type="EMBL" id="PBK67608.1"/>
    </source>
</evidence>
<accession>A0A2H3BNI5</accession>
<evidence type="ECO:0000313" key="2">
    <source>
        <dbReference type="Proteomes" id="UP000218334"/>
    </source>
</evidence>
<keyword evidence="2" id="KW-1185">Reference proteome</keyword>
<name>A0A2H3BNI5_9AGAR</name>
<reference evidence="2" key="1">
    <citation type="journal article" date="2017" name="Nat. Ecol. Evol.">
        <title>Genome expansion and lineage-specific genetic innovations in the forest pathogenic fungi Armillaria.</title>
        <authorList>
            <person name="Sipos G."/>
            <person name="Prasanna A.N."/>
            <person name="Walter M.C."/>
            <person name="O'Connor E."/>
            <person name="Balint B."/>
            <person name="Krizsan K."/>
            <person name="Kiss B."/>
            <person name="Hess J."/>
            <person name="Varga T."/>
            <person name="Slot J."/>
            <person name="Riley R."/>
            <person name="Boka B."/>
            <person name="Rigling D."/>
            <person name="Barry K."/>
            <person name="Lee J."/>
            <person name="Mihaltcheva S."/>
            <person name="LaButti K."/>
            <person name="Lipzen A."/>
            <person name="Waldron R."/>
            <person name="Moloney N.M."/>
            <person name="Sperisen C."/>
            <person name="Kredics L."/>
            <person name="Vagvoelgyi C."/>
            <person name="Patrignani A."/>
            <person name="Fitzpatrick D."/>
            <person name="Nagy I."/>
            <person name="Doyle S."/>
            <person name="Anderson J.B."/>
            <person name="Grigoriev I.V."/>
            <person name="Gueldener U."/>
            <person name="Muensterkoetter M."/>
            <person name="Nagy L.G."/>
        </authorList>
    </citation>
    <scope>NUCLEOTIDE SEQUENCE [LARGE SCALE GENOMIC DNA]</scope>
    <source>
        <strain evidence="2">28-4</strain>
    </source>
</reference>
<gene>
    <name evidence="1" type="ORF">ARMSODRAFT_318787</name>
</gene>
<sequence>MSWVLWSHPSERYIPSEQDVVSVKRILITYVPYELVEEILEIAQYWPGIRGDRKRTVDVLGEDHPGESCTRAEWCFIVAPPIPQGAKVRAVRFMTVGFEKGVMDYFHDNQGTLLARGFKQQSYAGGHGGYGRWKEGGRLICMWRAPHIRAISILVQQLWKCTLKKRTTVDGSSRKGTVRVVA</sequence>